<protein>
    <submittedName>
        <fullName evidence="1">Uncharacterized protein</fullName>
    </submittedName>
</protein>
<proteinExistence type="predicted"/>
<dbReference type="EMBL" id="ML736738">
    <property type="protein sequence ID" value="KAE8410024.1"/>
    <property type="molecule type" value="Genomic_DNA"/>
</dbReference>
<dbReference type="AlphaFoldDB" id="A0A5N7DUE0"/>
<reference evidence="1 2" key="1">
    <citation type="submission" date="2019-04" db="EMBL/GenBank/DDBJ databases">
        <authorList>
            <consortium name="DOE Joint Genome Institute"/>
            <person name="Mondo S."/>
            <person name="Kjaerbolling I."/>
            <person name="Vesth T."/>
            <person name="Frisvad J.C."/>
            <person name="Nybo J.L."/>
            <person name="Theobald S."/>
            <person name="Kildgaard S."/>
            <person name="Isbrandt T."/>
            <person name="Kuo A."/>
            <person name="Sato A."/>
            <person name="Lyhne E.K."/>
            <person name="Kogle M.E."/>
            <person name="Wiebenga A."/>
            <person name="Kun R.S."/>
            <person name="Lubbers R.J."/>
            <person name="Makela M.R."/>
            <person name="Barry K."/>
            <person name="Chovatia M."/>
            <person name="Clum A."/>
            <person name="Daum C."/>
            <person name="Haridas S."/>
            <person name="He G."/>
            <person name="LaButti K."/>
            <person name="Lipzen A."/>
            <person name="Riley R."/>
            <person name="Salamov A."/>
            <person name="Simmons B.A."/>
            <person name="Magnuson J.K."/>
            <person name="Henrissat B."/>
            <person name="Mortensen U.H."/>
            <person name="Larsen T.O."/>
            <person name="Devries R.P."/>
            <person name="Grigoriev I.V."/>
            <person name="Machida M."/>
            <person name="Baker S.E."/>
            <person name="Andersen M.R."/>
            <person name="Cantor M.N."/>
            <person name="Hua S.X."/>
        </authorList>
    </citation>
    <scope>NUCLEOTIDE SEQUENCE [LARGE SCALE GENOMIC DNA]</scope>
    <source>
        <strain evidence="1 2">CBS 119388</strain>
    </source>
</reference>
<organism evidence="1 2">
    <name type="scientific">Aspergillus pseudonomiae</name>
    <dbReference type="NCBI Taxonomy" id="1506151"/>
    <lineage>
        <taxon>Eukaryota</taxon>
        <taxon>Fungi</taxon>
        <taxon>Dikarya</taxon>
        <taxon>Ascomycota</taxon>
        <taxon>Pezizomycotina</taxon>
        <taxon>Eurotiomycetes</taxon>
        <taxon>Eurotiomycetidae</taxon>
        <taxon>Eurotiales</taxon>
        <taxon>Aspergillaceae</taxon>
        <taxon>Aspergillus</taxon>
        <taxon>Aspergillus subgen. Circumdati</taxon>
    </lineage>
</organism>
<keyword evidence="2" id="KW-1185">Reference proteome</keyword>
<sequence length="236" mass="26924">MYLKKISCSPHTVLPIKHLPGYTRPYSQTPCISKTNTYNIPEKPSILIKDHPRLSSPLSLAPYPILARRQAELYNQARDDLIRQHQRNTWHDTHSSLPKEVRLHFSQLVLSTYDNHIGWTGSKGRHDSRIPARSRSGLEQDLQHRRLITLLFVVGAFMQACFLTTQNYKDEFPAEDVSSQGGGRLIESRRRRASCLGFGDAQVERFLLKRDPSGEGVTGSERMVYREALPYCSYGG</sequence>
<gene>
    <name evidence="1" type="ORF">BDV37DRAFT_3281</name>
</gene>
<dbReference type="Proteomes" id="UP000325579">
    <property type="component" value="Unassembled WGS sequence"/>
</dbReference>
<evidence type="ECO:0000313" key="1">
    <source>
        <dbReference type="EMBL" id="KAE8410024.1"/>
    </source>
</evidence>
<dbReference type="RefSeq" id="XP_031947343.1">
    <property type="nucleotide sequence ID" value="XM_032090460.1"/>
</dbReference>
<dbReference type="OrthoDB" id="445556at2759"/>
<evidence type="ECO:0000313" key="2">
    <source>
        <dbReference type="Proteomes" id="UP000325579"/>
    </source>
</evidence>
<name>A0A5N7DUE0_9EURO</name>
<dbReference type="GeneID" id="43675151"/>
<accession>A0A5N7DUE0</accession>